<sequence length="155" mass="17203">MFCILLTSCDKETEPGGTSVEKMAGDWWVTAHIMQDGQDMGDAGVGHFRMYTYNTAANLPTEMWLEDGGNFWDFRLRVAVDYPNRTFSTNGFVPNISYDCGVSITGGQILEGAATTPSGMPADSIVYFIQFDDDVNNLLYKISGFRRTGFDADDF</sequence>
<evidence type="ECO:0000313" key="1">
    <source>
        <dbReference type="EMBL" id="KXT40277.1"/>
    </source>
</evidence>
<reference evidence="1 2" key="1">
    <citation type="submission" date="2016-02" db="EMBL/GenBank/DDBJ databases">
        <authorList>
            <person name="Wen L."/>
            <person name="He K."/>
            <person name="Yang H."/>
        </authorList>
    </citation>
    <scope>NUCLEOTIDE SEQUENCE [LARGE SCALE GENOMIC DNA]</scope>
    <source>
        <strain evidence="1 2">KLE1704</strain>
    </source>
</reference>
<name>A0A139KM50_9BACE</name>
<protein>
    <submittedName>
        <fullName evidence="1">Uncharacterized protein</fullName>
    </submittedName>
</protein>
<evidence type="ECO:0000313" key="2">
    <source>
        <dbReference type="Proteomes" id="UP000070319"/>
    </source>
</evidence>
<comment type="caution">
    <text evidence="1">The sequence shown here is derived from an EMBL/GenBank/DDBJ whole genome shotgun (WGS) entry which is preliminary data.</text>
</comment>
<dbReference type="Gene3D" id="2.40.128.220">
    <property type="match status" value="1"/>
</dbReference>
<dbReference type="Proteomes" id="UP000070319">
    <property type="component" value="Unassembled WGS sequence"/>
</dbReference>
<organism evidence="1">
    <name type="scientific">Bacteroides intestinalis</name>
    <dbReference type="NCBI Taxonomy" id="329854"/>
    <lineage>
        <taxon>Bacteria</taxon>
        <taxon>Pseudomonadati</taxon>
        <taxon>Bacteroidota</taxon>
        <taxon>Bacteroidia</taxon>
        <taxon>Bacteroidales</taxon>
        <taxon>Bacteroidaceae</taxon>
        <taxon>Bacteroides</taxon>
    </lineage>
</organism>
<accession>A0A139KM50</accession>
<dbReference type="Pfam" id="PF12888">
    <property type="entry name" value="Lipid_bd"/>
    <property type="match status" value="1"/>
</dbReference>
<dbReference type="AlphaFoldDB" id="A0A139KM50"/>
<dbReference type="PATRIC" id="fig|329854.7.peg.5684"/>
<gene>
    <name evidence="1" type="ORF">HMPREF2531_05616</name>
</gene>
<dbReference type="EMBL" id="LTDF01000180">
    <property type="protein sequence ID" value="KXT40277.1"/>
    <property type="molecule type" value="Genomic_DNA"/>
</dbReference>
<proteinExistence type="predicted"/>
<dbReference type="InterPro" id="IPR038668">
    <property type="entry name" value="Lipid-bd_sf"/>
</dbReference>
<dbReference type="InterPro" id="IPR024404">
    <property type="entry name" value="Lipid-bd_put"/>
</dbReference>